<protein>
    <submittedName>
        <fullName evidence="1">Type II toxin-antitoxin system RelE/ParE family toxin</fullName>
    </submittedName>
</protein>
<name>A0A5B7ZNM3_9GAMM</name>
<proteinExistence type="predicted"/>
<reference evidence="1 2" key="1">
    <citation type="submission" date="2019-06" db="EMBL/GenBank/DDBJ databases">
        <title>Thermomonas aquatica sp. nov., isolated from an industrial wastewater treatment plant.</title>
        <authorList>
            <person name="Jeon J.H."/>
            <person name="Park D.-S."/>
        </authorList>
    </citation>
    <scope>NUCLEOTIDE SEQUENCE [LARGE SCALE GENOMIC DNA]</scope>
    <source>
        <strain evidence="1 2">SY21</strain>
    </source>
</reference>
<accession>A0A5B7ZNM3</accession>
<dbReference type="Pfam" id="PF05973">
    <property type="entry name" value="Gp49"/>
    <property type="match status" value="1"/>
</dbReference>
<dbReference type="EMBL" id="CP040871">
    <property type="protein sequence ID" value="QDA56497.1"/>
    <property type="molecule type" value="Genomic_DNA"/>
</dbReference>
<evidence type="ECO:0000313" key="1">
    <source>
        <dbReference type="EMBL" id="QDA56497.1"/>
    </source>
</evidence>
<evidence type="ECO:0000313" key="2">
    <source>
        <dbReference type="Proteomes" id="UP000308149"/>
    </source>
</evidence>
<gene>
    <name evidence="1" type="ORF">FHQ07_03795</name>
</gene>
<sequence>MPPILSVRFYSTTTGKEPVRDWLIEQVSLGARKAIGADIKTVQFGWPVGMPVVRKMEPGLWEVRSSIPEGIARVLFTVVGADMVLLHGFVKKTQATPKADLALAVLRMKEVRA</sequence>
<dbReference type="KEGG" id="thes:FHQ07_03795"/>
<dbReference type="OrthoDB" id="3233388at2"/>
<dbReference type="AlphaFoldDB" id="A0A5B7ZNM3"/>
<dbReference type="RefSeq" id="WP_139715422.1">
    <property type="nucleotide sequence ID" value="NZ_CP040871.1"/>
</dbReference>
<organism evidence="1 2">
    <name type="scientific">Thermomonas aquatica</name>
    <dbReference type="NCBI Taxonomy" id="2202149"/>
    <lineage>
        <taxon>Bacteria</taxon>
        <taxon>Pseudomonadati</taxon>
        <taxon>Pseudomonadota</taxon>
        <taxon>Gammaproteobacteria</taxon>
        <taxon>Lysobacterales</taxon>
        <taxon>Lysobacteraceae</taxon>
        <taxon>Thermomonas</taxon>
    </lineage>
</organism>
<dbReference type="Proteomes" id="UP000308149">
    <property type="component" value="Chromosome"/>
</dbReference>
<keyword evidence="2" id="KW-1185">Reference proteome</keyword>
<dbReference type="InterPro" id="IPR009241">
    <property type="entry name" value="HigB-like"/>
</dbReference>